<accession>A0ABS9W6J7</accession>
<name>A0ABS9W6J7_9PROT</name>
<protein>
    <submittedName>
        <fullName evidence="2">DUF4214 domain-containing protein</fullName>
    </submittedName>
</protein>
<proteinExistence type="predicted"/>
<comment type="caution">
    <text evidence="2">The sequence shown here is derived from an EMBL/GenBank/DDBJ whole genome shotgun (WGS) entry which is preliminary data.</text>
</comment>
<evidence type="ECO:0000259" key="1">
    <source>
        <dbReference type="Pfam" id="PF13946"/>
    </source>
</evidence>
<dbReference type="InterPro" id="IPR025282">
    <property type="entry name" value="DUF4214"/>
</dbReference>
<dbReference type="Proteomes" id="UP001201985">
    <property type="component" value="Unassembled WGS sequence"/>
</dbReference>
<gene>
    <name evidence="2" type="ORF">MON41_13930</name>
</gene>
<reference evidence="2 3" key="1">
    <citation type="submission" date="2022-03" db="EMBL/GenBank/DDBJ databases">
        <title>Complete genome analysis of Roseomonas KG 17.1 : a prolific producer of plant growth promoters.</title>
        <authorList>
            <person name="Saadouli I."/>
            <person name="Najjari A."/>
            <person name="Mosbah A."/>
            <person name="Ouzari H.I."/>
        </authorList>
    </citation>
    <scope>NUCLEOTIDE SEQUENCE [LARGE SCALE GENOMIC DNA]</scope>
    <source>
        <strain evidence="2 3">KG17-1</strain>
    </source>
</reference>
<sequence>MAASQEFATLHSGQTNAEFVQSLYVKALGRVAAPDEGADWEALLATGAADRAQLILDFVNSPKGHAHLDWAL</sequence>
<dbReference type="Pfam" id="PF13946">
    <property type="entry name" value="DUF4214"/>
    <property type="match status" value="1"/>
</dbReference>
<evidence type="ECO:0000313" key="2">
    <source>
        <dbReference type="EMBL" id="MCI0754843.1"/>
    </source>
</evidence>
<evidence type="ECO:0000313" key="3">
    <source>
        <dbReference type="Proteomes" id="UP001201985"/>
    </source>
</evidence>
<dbReference type="EMBL" id="JALBUU010000010">
    <property type="protein sequence ID" value="MCI0754843.1"/>
    <property type="molecule type" value="Genomic_DNA"/>
</dbReference>
<organism evidence="2 3">
    <name type="scientific">Teichococcus vastitatis</name>
    <dbReference type="NCBI Taxonomy" id="2307076"/>
    <lineage>
        <taxon>Bacteria</taxon>
        <taxon>Pseudomonadati</taxon>
        <taxon>Pseudomonadota</taxon>
        <taxon>Alphaproteobacteria</taxon>
        <taxon>Acetobacterales</taxon>
        <taxon>Roseomonadaceae</taxon>
        <taxon>Roseomonas</taxon>
    </lineage>
</organism>
<feature type="domain" description="DUF4214" evidence="1">
    <location>
        <begin position="2"/>
        <end position="62"/>
    </location>
</feature>
<keyword evidence="3" id="KW-1185">Reference proteome</keyword>